<name>A0A2K9DC88_9MICO</name>
<dbReference type="EMBL" id="CP025299">
    <property type="protein sequence ID" value="AUG29731.1"/>
    <property type="molecule type" value="Genomic_DNA"/>
</dbReference>
<sequence>MAARSRTPLAPRTGAPDLPAVLEEVSAVHARDDLLGVALVGLGGDVDAAHARIGESRLAGATVGHLDLTGATLVDVAVDDLRAVEVIARDGTWRNVEVSGGRIATLDGLRARWDSVVLRGVHVDYLSLPSAEVADVLFVDCRFGTIDLPEGRLTRVAFQGCRADEVDTRGLRAADLDLRGLEALSFTDARSLTGAWLEPRQAELHAATFAQALGIRIAT</sequence>
<dbReference type="SUPFAM" id="SSF141571">
    <property type="entry name" value="Pentapeptide repeat-like"/>
    <property type="match status" value="1"/>
</dbReference>
<organism evidence="1 2">
    <name type="scientific">Microbacterium hominis</name>
    <dbReference type="NCBI Taxonomy" id="162426"/>
    <lineage>
        <taxon>Bacteria</taxon>
        <taxon>Bacillati</taxon>
        <taxon>Actinomycetota</taxon>
        <taxon>Actinomycetes</taxon>
        <taxon>Micrococcales</taxon>
        <taxon>Microbacteriaceae</taxon>
        <taxon>Microbacterium</taxon>
    </lineage>
</organism>
<accession>A0A2K9DC88</accession>
<dbReference type="RefSeq" id="WP_101306282.1">
    <property type="nucleotide sequence ID" value="NZ_CP025299.1"/>
</dbReference>
<evidence type="ECO:0008006" key="3">
    <source>
        <dbReference type="Google" id="ProtNLM"/>
    </source>
</evidence>
<evidence type="ECO:0000313" key="2">
    <source>
        <dbReference type="Proteomes" id="UP000233276"/>
    </source>
</evidence>
<gene>
    <name evidence="1" type="ORF">CXR34_09940</name>
</gene>
<dbReference type="Proteomes" id="UP000233276">
    <property type="component" value="Chromosome"/>
</dbReference>
<dbReference type="KEGG" id="mhos:CXR34_09940"/>
<dbReference type="AlphaFoldDB" id="A0A2K9DC88"/>
<protein>
    <recommendedName>
        <fullName evidence="3">Pentapeptide repeat-containing protein</fullName>
    </recommendedName>
</protein>
<evidence type="ECO:0000313" key="1">
    <source>
        <dbReference type="EMBL" id="AUG29731.1"/>
    </source>
</evidence>
<reference evidence="1 2" key="1">
    <citation type="submission" date="2017-12" db="EMBL/GenBank/DDBJ databases">
        <title>Isolation and characterization of estrogens degradatiion strain Microbacterium hominis SJTG1.</title>
        <authorList>
            <person name="Xiong W."/>
            <person name="Yin C."/>
            <person name="Zheng D."/>
            <person name="Liang R."/>
        </authorList>
    </citation>
    <scope>NUCLEOTIDE SEQUENCE [LARGE SCALE GENOMIC DNA]</scope>
    <source>
        <strain evidence="1 2">SJTG1</strain>
    </source>
</reference>
<proteinExistence type="predicted"/>
<dbReference type="Gene3D" id="2.160.20.80">
    <property type="entry name" value="E3 ubiquitin-protein ligase SopA"/>
    <property type="match status" value="1"/>
</dbReference>